<dbReference type="Pfam" id="PF02653">
    <property type="entry name" value="BPD_transp_2"/>
    <property type="match status" value="1"/>
</dbReference>
<evidence type="ECO:0000256" key="8">
    <source>
        <dbReference type="ARBA" id="ARBA00023136"/>
    </source>
</evidence>
<dbReference type="GO" id="GO:0005886">
    <property type="term" value="C:plasma membrane"/>
    <property type="evidence" value="ECO:0007669"/>
    <property type="project" value="UniProtKB-SubCell"/>
</dbReference>
<dbReference type="GO" id="GO:0042941">
    <property type="term" value="P:D-alanine transmembrane transport"/>
    <property type="evidence" value="ECO:0007669"/>
    <property type="project" value="TreeGrafter"/>
</dbReference>
<feature type="transmembrane region" description="Helical" evidence="10">
    <location>
        <begin position="138"/>
        <end position="162"/>
    </location>
</feature>
<feature type="transmembrane region" description="Helical" evidence="10">
    <location>
        <begin position="229"/>
        <end position="257"/>
    </location>
</feature>
<dbReference type="GO" id="GO:0015188">
    <property type="term" value="F:L-isoleucine transmembrane transporter activity"/>
    <property type="evidence" value="ECO:0007669"/>
    <property type="project" value="TreeGrafter"/>
</dbReference>
<reference evidence="11 12" key="1">
    <citation type="submission" date="2019-08" db="EMBL/GenBank/DDBJ databases">
        <title>In-depth cultivation of the pig gut microbiome towards novel bacterial diversity and tailored functional studies.</title>
        <authorList>
            <person name="Wylensek D."/>
            <person name="Hitch T.C.A."/>
            <person name="Clavel T."/>
        </authorList>
    </citation>
    <scope>NUCLEOTIDE SEQUENCE [LARGE SCALE GENOMIC DNA]</scope>
    <source>
        <strain evidence="11 12">WCA-693-APC-5D-A</strain>
    </source>
</reference>
<accession>A0A6I2U8Y9</accession>
<dbReference type="EMBL" id="VUNR01000003">
    <property type="protein sequence ID" value="MSU07858.1"/>
    <property type="molecule type" value="Genomic_DNA"/>
</dbReference>
<evidence type="ECO:0000256" key="9">
    <source>
        <dbReference type="ARBA" id="ARBA00037998"/>
    </source>
</evidence>
<evidence type="ECO:0000313" key="12">
    <source>
        <dbReference type="Proteomes" id="UP000433181"/>
    </source>
</evidence>
<dbReference type="GO" id="GO:1903806">
    <property type="term" value="P:L-isoleucine import across plasma membrane"/>
    <property type="evidence" value="ECO:0007669"/>
    <property type="project" value="TreeGrafter"/>
</dbReference>
<evidence type="ECO:0000256" key="10">
    <source>
        <dbReference type="SAM" id="Phobius"/>
    </source>
</evidence>
<dbReference type="Gene3D" id="1.10.3470.10">
    <property type="entry name" value="ABC transporter involved in vitamin B12 uptake, BtuC"/>
    <property type="match status" value="1"/>
</dbReference>
<keyword evidence="8 10" id="KW-0472">Membrane</keyword>
<dbReference type="PANTHER" id="PTHR11795:SF371">
    <property type="entry name" value="HIGH-AFFINITY BRANCHED-CHAIN AMINO ACID TRANSPORT SYSTEM PERMEASE PROTEIN LIVH"/>
    <property type="match status" value="1"/>
</dbReference>
<keyword evidence="5 10" id="KW-0812">Transmembrane</keyword>
<evidence type="ECO:0000256" key="5">
    <source>
        <dbReference type="ARBA" id="ARBA00022692"/>
    </source>
</evidence>
<evidence type="ECO:0000256" key="2">
    <source>
        <dbReference type="ARBA" id="ARBA00022448"/>
    </source>
</evidence>
<gene>
    <name evidence="11" type="ORF">FYJ84_02495</name>
</gene>
<dbReference type="CDD" id="cd06582">
    <property type="entry name" value="TM_PBP1_LivH_like"/>
    <property type="match status" value="1"/>
</dbReference>
<comment type="caution">
    <text evidence="11">The sequence shown here is derived from an EMBL/GenBank/DDBJ whole genome shotgun (WGS) entry which is preliminary data.</text>
</comment>
<evidence type="ECO:0000256" key="6">
    <source>
        <dbReference type="ARBA" id="ARBA00022970"/>
    </source>
</evidence>
<dbReference type="GeneID" id="96777772"/>
<organism evidence="11 12">
    <name type="scientific">Anaerovibrio slackiae</name>
    <dbReference type="NCBI Taxonomy" id="2652309"/>
    <lineage>
        <taxon>Bacteria</taxon>
        <taxon>Bacillati</taxon>
        <taxon>Bacillota</taxon>
        <taxon>Negativicutes</taxon>
        <taxon>Selenomonadales</taxon>
        <taxon>Selenomonadaceae</taxon>
        <taxon>Anaerovibrio</taxon>
    </lineage>
</organism>
<keyword evidence="7 10" id="KW-1133">Transmembrane helix</keyword>
<feature type="transmembrane region" description="Helical" evidence="10">
    <location>
        <begin position="20"/>
        <end position="38"/>
    </location>
</feature>
<dbReference type="InterPro" id="IPR037294">
    <property type="entry name" value="ABC_BtuC-like"/>
</dbReference>
<dbReference type="PANTHER" id="PTHR11795">
    <property type="entry name" value="BRANCHED-CHAIN AMINO ACID TRANSPORT SYSTEM PERMEASE PROTEIN LIVH"/>
    <property type="match status" value="1"/>
</dbReference>
<evidence type="ECO:0000256" key="3">
    <source>
        <dbReference type="ARBA" id="ARBA00022475"/>
    </source>
</evidence>
<dbReference type="GO" id="GO:0015192">
    <property type="term" value="F:L-phenylalanine transmembrane transporter activity"/>
    <property type="evidence" value="ECO:0007669"/>
    <property type="project" value="TreeGrafter"/>
</dbReference>
<feature type="transmembrane region" description="Helical" evidence="10">
    <location>
        <begin position="98"/>
        <end position="118"/>
    </location>
</feature>
<feature type="transmembrane region" description="Helical" evidence="10">
    <location>
        <begin position="269"/>
        <end position="288"/>
    </location>
</feature>
<evidence type="ECO:0000256" key="1">
    <source>
        <dbReference type="ARBA" id="ARBA00004651"/>
    </source>
</evidence>
<dbReference type="RefSeq" id="WP_154405795.1">
    <property type="nucleotide sequence ID" value="NZ_JAQXJM010000013.1"/>
</dbReference>
<proteinExistence type="inferred from homology"/>
<evidence type="ECO:0000256" key="4">
    <source>
        <dbReference type="ARBA" id="ARBA00022519"/>
    </source>
</evidence>
<dbReference type="InterPro" id="IPR052157">
    <property type="entry name" value="BCAA_transport_permease"/>
</dbReference>
<dbReference type="InterPro" id="IPR001851">
    <property type="entry name" value="ABC_transp_permease"/>
</dbReference>
<name>A0A6I2U8Y9_9FIRM</name>
<feature type="transmembrane region" description="Helical" evidence="10">
    <location>
        <begin position="191"/>
        <end position="214"/>
    </location>
</feature>
<feature type="transmembrane region" description="Helical" evidence="10">
    <location>
        <begin position="45"/>
        <end position="62"/>
    </location>
</feature>
<protein>
    <submittedName>
        <fullName evidence="11">Branched-chain amino acid ABC transporter permease</fullName>
    </submittedName>
</protein>
<dbReference type="GO" id="GO:0015190">
    <property type="term" value="F:L-leucine transmembrane transporter activity"/>
    <property type="evidence" value="ECO:0007669"/>
    <property type="project" value="TreeGrafter"/>
</dbReference>
<dbReference type="AlphaFoldDB" id="A0A6I2U8Y9"/>
<keyword evidence="4" id="KW-0997">Cell inner membrane</keyword>
<dbReference type="Proteomes" id="UP000433181">
    <property type="component" value="Unassembled WGS sequence"/>
</dbReference>
<keyword evidence="2" id="KW-0813">Transport</keyword>
<comment type="similarity">
    <text evidence="9">Belongs to the binding-protein-dependent transport system permease family. LivHM subfamily.</text>
</comment>
<evidence type="ECO:0000313" key="11">
    <source>
        <dbReference type="EMBL" id="MSU07858.1"/>
    </source>
</evidence>
<sequence length="295" mass="31418">MEFSHQFVQQLINGVSLGSIYALIALGYTMIYGIIKLINFAHGDIYMVGAYIGFFAVTVTGLSIVPALLISMVVTALLGMLVERLAYKPLRHAPRISVLITAIGVSFFLEYATMYFVTPTPRTFPEVMPSIAFNVGPFIINGQQMLIMGITLVLMLVLTYIVQKTKLGKAMRAASFDVETAQLMGINADRVISFTFCIGSALAAAAGVLVGVYYNSIDPLMGIMPGLKAFVAAVLGGIGILPGAVAGGIILGVIEALVSGFISSTFRDAAAFAILILVLLFKPSGLFGKNTREKV</sequence>
<keyword evidence="12" id="KW-1185">Reference proteome</keyword>
<keyword evidence="3" id="KW-1003">Cell membrane</keyword>
<dbReference type="GO" id="GO:0015808">
    <property type="term" value="P:L-alanine transport"/>
    <property type="evidence" value="ECO:0007669"/>
    <property type="project" value="TreeGrafter"/>
</dbReference>
<comment type="subcellular location">
    <subcellularLocation>
        <location evidence="1">Cell membrane</location>
        <topology evidence="1">Multi-pass membrane protein</topology>
    </subcellularLocation>
</comment>
<evidence type="ECO:0000256" key="7">
    <source>
        <dbReference type="ARBA" id="ARBA00022989"/>
    </source>
</evidence>
<keyword evidence="6" id="KW-0029">Amino-acid transport</keyword>
<dbReference type="GO" id="GO:0005304">
    <property type="term" value="F:L-valine transmembrane transporter activity"/>
    <property type="evidence" value="ECO:0007669"/>
    <property type="project" value="TreeGrafter"/>
</dbReference>